<keyword evidence="3" id="KW-1185">Reference proteome</keyword>
<evidence type="ECO:0000313" key="3">
    <source>
        <dbReference type="Proteomes" id="UP000730739"/>
    </source>
</evidence>
<feature type="domain" description="PTS EIIA type-2" evidence="1">
    <location>
        <begin position="5"/>
        <end position="148"/>
    </location>
</feature>
<evidence type="ECO:0000313" key="2">
    <source>
        <dbReference type="EMBL" id="MBP2234416.1"/>
    </source>
</evidence>
<sequence length="166" mass="18636">MRIDEFHWEREVIIKAQCQDKRSAFQLIACETSERTGIAANVILEHLLTREALGATDFGGGFALPHALVPKLRSPSKLLTTLRQGIEFGAPDDEPVDIILAMLWPQDHQDGFLPSLARYSRLFRTDRILQGLRNAVSKTEAMMVLHSFSNPEGMFSSNPAPLLDRH</sequence>
<accession>A0ABS4QW96</accession>
<dbReference type="PROSITE" id="PS51094">
    <property type="entry name" value="PTS_EIIA_TYPE_2"/>
    <property type="match status" value="1"/>
</dbReference>
<dbReference type="SUPFAM" id="SSF55804">
    <property type="entry name" value="Phoshotransferase/anion transport protein"/>
    <property type="match status" value="1"/>
</dbReference>
<gene>
    <name evidence="2" type="ORF">J2Z31_000906</name>
</gene>
<dbReference type="InterPro" id="IPR016152">
    <property type="entry name" value="PTrfase/Anion_transptr"/>
</dbReference>
<dbReference type="EMBL" id="JAGILA010000001">
    <property type="protein sequence ID" value="MBP2234416.1"/>
    <property type="molecule type" value="Genomic_DNA"/>
</dbReference>
<dbReference type="Proteomes" id="UP000730739">
    <property type="component" value="Unassembled WGS sequence"/>
</dbReference>
<comment type="caution">
    <text evidence="2">The sequence shown here is derived from an EMBL/GenBank/DDBJ whole genome shotgun (WGS) entry which is preliminary data.</text>
</comment>
<evidence type="ECO:0000259" key="1">
    <source>
        <dbReference type="PROSITE" id="PS51094"/>
    </source>
</evidence>
<dbReference type="PANTHER" id="PTHR47738:SF1">
    <property type="entry name" value="NITROGEN REGULATORY PROTEIN"/>
    <property type="match status" value="1"/>
</dbReference>
<proteinExistence type="predicted"/>
<organism evidence="2 3">
    <name type="scientific">Sinorhizobium kostiense</name>
    <dbReference type="NCBI Taxonomy" id="76747"/>
    <lineage>
        <taxon>Bacteria</taxon>
        <taxon>Pseudomonadati</taxon>
        <taxon>Pseudomonadota</taxon>
        <taxon>Alphaproteobacteria</taxon>
        <taxon>Hyphomicrobiales</taxon>
        <taxon>Rhizobiaceae</taxon>
        <taxon>Sinorhizobium/Ensifer group</taxon>
        <taxon>Sinorhizobium</taxon>
    </lineage>
</organism>
<reference evidence="2 3" key="1">
    <citation type="submission" date="2021-03" db="EMBL/GenBank/DDBJ databases">
        <title>Genomic Encyclopedia of Type Strains, Phase IV (KMG-IV): sequencing the most valuable type-strain genomes for metagenomic binning, comparative biology and taxonomic classification.</title>
        <authorList>
            <person name="Goeker M."/>
        </authorList>
    </citation>
    <scope>NUCLEOTIDE SEQUENCE [LARGE SCALE GENOMIC DNA]</scope>
    <source>
        <strain evidence="2 3">DSM 13372</strain>
    </source>
</reference>
<dbReference type="InterPro" id="IPR051541">
    <property type="entry name" value="PTS_SugarTrans_NitroReg"/>
</dbReference>
<dbReference type="Gene3D" id="3.40.930.10">
    <property type="entry name" value="Mannitol-specific EII, Chain A"/>
    <property type="match status" value="1"/>
</dbReference>
<name>A0ABS4QW96_9HYPH</name>
<dbReference type="RefSeq" id="WP_209600653.1">
    <property type="nucleotide sequence ID" value="NZ_JAGILA010000001.1"/>
</dbReference>
<dbReference type="PANTHER" id="PTHR47738">
    <property type="entry name" value="PTS SYSTEM FRUCTOSE-LIKE EIIA COMPONENT-RELATED"/>
    <property type="match status" value="1"/>
</dbReference>
<protein>
    <submittedName>
        <fullName evidence="2">PTS system nitrogen regulatory IIA component</fullName>
    </submittedName>
</protein>
<dbReference type="InterPro" id="IPR002178">
    <property type="entry name" value="PTS_EIIA_type-2_dom"/>
</dbReference>
<dbReference type="Pfam" id="PF00359">
    <property type="entry name" value="PTS_EIIA_2"/>
    <property type="match status" value="1"/>
</dbReference>